<sequence length="138" mass="15262">MDTDGPIRTNPLHADLPRRSTIHFNEHARVTHLQHSCTMVQGPAYGQHSRSPALQWTSLCTILHAWAPPQHSRPSSRTFLHLGPSAQMDQHSCTSSTFITSQGPFPQAPAPSRVDRRIKFTHKGPPSTPTRARAPAHA</sequence>
<dbReference type="Proteomes" id="UP000091857">
    <property type="component" value="Chromosome 18"/>
</dbReference>
<protein>
    <submittedName>
        <fullName evidence="1">Uncharacterized protein</fullName>
    </submittedName>
</protein>
<evidence type="ECO:0000313" key="1">
    <source>
        <dbReference type="EMBL" id="KAG8633867.1"/>
    </source>
</evidence>
<evidence type="ECO:0000313" key="2">
    <source>
        <dbReference type="Proteomes" id="UP000091857"/>
    </source>
</evidence>
<keyword evidence="2" id="KW-1185">Reference proteome</keyword>
<comment type="caution">
    <text evidence="1">The sequence shown here is derived from an EMBL/GenBank/DDBJ whole genome shotgun (WGS) entry which is preliminary data.</text>
</comment>
<organism evidence="1 2">
    <name type="scientific">Manihot esculenta</name>
    <name type="common">Cassava</name>
    <name type="synonym">Jatropha manihot</name>
    <dbReference type="NCBI Taxonomy" id="3983"/>
    <lineage>
        <taxon>Eukaryota</taxon>
        <taxon>Viridiplantae</taxon>
        <taxon>Streptophyta</taxon>
        <taxon>Embryophyta</taxon>
        <taxon>Tracheophyta</taxon>
        <taxon>Spermatophyta</taxon>
        <taxon>Magnoliopsida</taxon>
        <taxon>eudicotyledons</taxon>
        <taxon>Gunneridae</taxon>
        <taxon>Pentapetalae</taxon>
        <taxon>rosids</taxon>
        <taxon>fabids</taxon>
        <taxon>Malpighiales</taxon>
        <taxon>Euphorbiaceae</taxon>
        <taxon>Crotonoideae</taxon>
        <taxon>Manihoteae</taxon>
        <taxon>Manihot</taxon>
    </lineage>
</organism>
<proteinExistence type="predicted"/>
<accession>A0ACB7G0T7</accession>
<reference evidence="2" key="1">
    <citation type="journal article" date="2016" name="Nat. Biotechnol.">
        <title>Sequencing wild and cultivated cassava and related species reveals extensive interspecific hybridization and genetic diversity.</title>
        <authorList>
            <person name="Bredeson J.V."/>
            <person name="Lyons J.B."/>
            <person name="Prochnik S.E."/>
            <person name="Wu G.A."/>
            <person name="Ha C.M."/>
            <person name="Edsinger-Gonzales E."/>
            <person name="Grimwood J."/>
            <person name="Schmutz J."/>
            <person name="Rabbi I.Y."/>
            <person name="Egesi C."/>
            <person name="Nauluvula P."/>
            <person name="Lebot V."/>
            <person name="Ndunguru J."/>
            <person name="Mkamilo G."/>
            <person name="Bart R.S."/>
            <person name="Setter T.L."/>
            <person name="Gleadow R.M."/>
            <person name="Kulakow P."/>
            <person name="Ferguson M.E."/>
            <person name="Rounsley S."/>
            <person name="Rokhsar D.S."/>
        </authorList>
    </citation>
    <scope>NUCLEOTIDE SEQUENCE [LARGE SCALE GENOMIC DNA]</scope>
    <source>
        <strain evidence="2">cv. AM560-2</strain>
    </source>
</reference>
<dbReference type="EMBL" id="CM004404">
    <property type="protein sequence ID" value="KAG8633867.1"/>
    <property type="molecule type" value="Genomic_DNA"/>
</dbReference>
<name>A0ACB7G0T7_MANES</name>
<gene>
    <name evidence="1" type="ORF">MANES_18G144404v8</name>
</gene>